<evidence type="ECO:0000313" key="1">
    <source>
        <dbReference type="EMBL" id="ENU32555.1"/>
    </source>
</evidence>
<sequence>MWSYIGNYKWKSIELKQQDAQGKWLQTVWQVDESPCYAGLGRWTKDNGVTEWTSNETYRPLPRREHTIRNDYDVIIGTNRHALTATGWVHEQDNIKFDSKSILRWHANWVNQYLGLFYFWHAICF</sequence>
<dbReference type="InterPro" id="IPR046715">
    <property type="entry name" value="DUF6607"/>
</dbReference>
<evidence type="ECO:0000313" key="2">
    <source>
        <dbReference type="Proteomes" id="UP000018426"/>
    </source>
</evidence>
<dbReference type="Proteomes" id="UP000018426">
    <property type="component" value="Unassembled WGS sequence"/>
</dbReference>
<comment type="caution">
    <text evidence="1">The sequence shown here is derived from an EMBL/GenBank/DDBJ whole genome shotgun (WGS) entry which is preliminary data.</text>
</comment>
<dbReference type="HOGENOM" id="CLU_2285311_0_0_6"/>
<name>N8Q273_9GAMM</name>
<gene>
    <name evidence="1" type="ORF">F989_02539</name>
</gene>
<reference evidence="1 2" key="1">
    <citation type="submission" date="2013-02" db="EMBL/GenBank/DDBJ databases">
        <title>The Genome Sequence of Acinetobacter parvus NIPH 1103.</title>
        <authorList>
            <consortium name="The Broad Institute Genome Sequencing Platform"/>
            <consortium name="The Broad Institute Genome Sequencing Center for Infectious Disease"/>
            <person name="Cerqueira G."/>
            <person name="Feldgarden M."/>
            <person name="Courvalin P."/>
            <person name="Perichon B."/>
            <person name="Grillot-Courvalin C."/>
            <person name="Clermont D."/>
            <person name="Rocha E."/>
            <person name="Yoon E.-J."/>
            <person name="Nemec A."/>
            <person name="Walker B."/>
            <person name="Young S.K."/>
            <person name="Zeng Q."/>
            <person name="Gargeya S."/>
            <person name="Fitzgerald M."/>
            <person name="Haas B."/>
            <person name="Abouelleil A."/>
            <person name="Alvarado L."/>
            <person name="Arachchi H.M."/>
            <person name="Berlin A.M."/>
            <person name="Chapman S.B."/>
            <person name="Dewar J."/>
            <person name="Goldberg J."/>
            <person name="Griggs A."/>
            <person name="Gujja S."/>
            <person name="Hansen M."/>
            <person name="Howarth C."/>
            <person name="Imamovic A."/>
            <person name="Larimer J."/>
            <person name="McCowan C."/>
            <person name="Murphy C."/>
            <person name="Neiman D."/>
            <person name="Pearson M."/>
            <person name="Priest M."/>
            <person name="Roberts A."/>
            <person name="Saif S."/>
            <person name="Shea T."/>
            <person name="Sisk P."/>
            <person name="Sykes S."/>
            <person name="Wortman J."/>
            <person name="Nusbaum C."/>
            <person name="Birren B."/>
        </authorList>
    </citation>
    <scope>NUCLEOTIDE SEQUENCE [LARGE SCALE GENOMIC DNA]</scope>
    <source>
        <strain evidence="1 2">NIPH 1103</strain>
    </source>
</reference>
<dbReference type="EMBL" id="APOL01000042">
    <property type="protein sequence ID" value="ENU32555.1"/>
    <property type="molecule type" value="Genomic_DNA"/>
</dbReference>
<dbReference type="AlphaFoldDB" id="N8Q273"/>
<protein>
    <submittedName>
        <fullName evidence="1">Uncharacterized protein</fullName>
    </submittedName>
</protein>
<organism evidence="1 2">
    <name type="scientific">Acinetobacter parvus NIPH 1103</name>
    <dbReference type="NCBI Taxonomy" id="1217671"/>
    <lineage>
        <taxon>Bacteria</taxon>
        <taxon>Pseudomonadati</taxon>
        <taxon>Pseudomonadota</taxon>
        <taxon>Gammaproteobacteria</taxon>
        <taxon>Moraxellales</taxon>
        <taxon>Moraxellaceae</taxon>
        <taxon>Acinetobacter</taxon>
    </lineage>
</organism>
<dbReference type="PATRIC" id="fig|1217671.3.peg.2497"/>
<accession>N8Q273</accession>
<dbReference type="STRING" id="134533.GCA_001485085_00598"/>
<proteinExistence type="predicted"/>
<dbReference type="Pfam" id="PF20311">
    <property type="entry name" value="DUF6607"/>
    <property type="match status" value="1"/>
</dbReference>